<sequence length="313" mass="33397">MRCRWTLAAVAACLFLFAPPSRAAGYPERSITIVVPWPPGGLTDNLGRMVAQKLGKRLGVSVIVDNRPGASALIGSEYVMRAAPDGYTLLVTSSDGTVKMLQVPDADPVTQFTSVGMLASVPVALAAGPKFKGATLRDYIDAARKNPGTISYASLGEGGATNYGMETLSKEAGMRLMHIPYKGTAPALTDVLSGQVDSTLLSLQSLRAYIQNGRLRGLAVTGQTRHADVPDLPTFAEQGYPRFDMSLWYGIAGPKGMPPDVVKTLNEAIRAALAEPDFKKMLSDAAAETLSGTPQDMDAFIKTQAVKWKEMMK</sequence>
<dbReference type="RefSeq" id="WP_129151208.1">
    <property type="nucleotide sequence ID" value="NZ_JBHSDO010000011.1"/>
</dbReference>
<dbReference type="EMBL" id="PYAL01000004">
    <property type="protein sequence ID" value="RXN87837.1"/>
    <property type="molecule type" value="Genomic_DNA"/>
</dbReference>
<dbReference type="Gene3D" id="3.40.190.150">
    <property type="entry name" value="Bordetella uptake gene, domain 1"/>
    <property type="match status" value="1"/>
</dbReference>
<reference evidence="3 4" key="1">
    <citation type="journal article" date="2017" name="Int. J. Syst. Evol. Microbiol.">
        <title>Achromobacter aloeverae sp. nov., isolated from the root of Aloe vera (L.) Burm.f.</title>
        <authorList>
            <person name="Kuncharoen N."/>
            <person name="Muramatsu Y."/>
            <person name="Shibata C."/>
            <person name="Kamakura Y."/>
            <person name="Nakagawa Y."/>
            <person name="Tanasupawat S."/>
        </authorList>
    </citation>
    <scope>NUCLEOTIDE SEQUENCE [LARGE SCALE GENOMIC DNA]</scope>
    <source>
        <strain evidence="3 4">AVA-1</strain>
    </source>
</reference>
<dbReference type="PIRSF" id="PIRSF017082">
    <property type="entry name" value="YflP"/>
    <property type="match status" value="1"/>
</dbReference>
<dbReference type="PANTHER" id="PTHR42928:SF5">
    <property type="entry name" value="BLR1237 PROTEIN"/>
    <property type="match status" value="1"/>
</dbReference>
<dbReference type="Proteomes" id="UP000290849">
    <property type="component" value="Unassembled WGS sequence"/>
</dbReference>
<proteinExistence type="inferred from homology"/>
<dbReference type="OrthoDB" id="5171643at2"/>
<accession>A0A4Q1HIF4</accession>
<gene>
    <name evidence="3" type="ORF">C7R54_14695</name>
</gene>
<dbReference type="Gene3D" id="3.40.190.10">
    <property type="entry name" value="Periplasmic binding protein-like II"/>
    <property type="match status" value="1"/>
</dbReference>
<comment type="caution">
    <text evidence="3">The sequence shown here is derived from an EMBL/GenBank/DDBJ whole genome shotgun (WGS) entry which is preliminary data.</text>
</comment>
<evidence type="ECO:0008006" key="5">
    <source>
        <dbReference type="Google" id="ProtNLM"/>
    </source>
</evidence>
<dbReference type="Pfam" id="PF03401">
    <property type="entry name" value="TctC"/>
    <property type="match status" value="1"/>
</dbReference>
<name>A0A4Q1HIF4_9BURK</name>
<dbReference type="PANTHER" id="PTHR42928">
    <property type="entry name" value="TRICARBOXYLATE-BINDING PROTEIN"/>
    <property type="match status" value="1"/>
</dbReference>
<evidence type="ECO:0000313" key="4">
    <source>
        <dbReference type="Proteomes" id="UP000290849"/>
    </source>
</evidence>
<feature type="signal peptide" evidence="2">
    <location>
        <begin position="1"/>
        <end position="23"/>
    </location>
</feature>
<dbReference type="SUPFAM" id="SSF53850">
    <property type="entry name" value="Periplasmic binding protein-like II"/>
    <property type="match status" value="1"/>
</dbReference>
<dbReference type="InterPro" id="IPR042100">
    <property type="entry name" value="Bug_dom1"/>
</dbReference>
<feature type="chain" id="PRO_5020550815" description="Tripartite tricarboxylate transporter substrate binding protein" evidence="2">
    <location>
        <begin position="24"/>
        <end position="313"/>
    </location>
</feature>
<dbReference type="InterPro" id="IPR005064">
    <property type="entry name" value="BUG"/>
</dbReference>
<keyword evidence="2" id="KW-0732">Signal</keyword>
<protein>
    <recommendedName>
        <fullName evidence="5">Tripartite tricarboxylate transporter substrate binding protein</fullName>
    </recommendedName>
</protein>
<evidence type="ECO:0000256" key="2">
    <source>
        <dbReference type="SAM" id="SignalP"/>
    </source>
</evidence>
<comment type="similarity">
    <text evidence="1">Belongs to the UPF0065 (bug) family.</text>
</comment>
<keyword evidence="4" id="KW-1185">Reference proteome</keyword>
<dbReference type="AlphaFoldDB" id="A0A4Q1HIF4"/>
<evidence type="ECO:0000256" key="1">
    <source>
        <dbReference type="ARBA" id="ARBA00006987"/>
    </source>
</evidence>
<dbReference type="CDD" id="cd07012">
    <property type="entry name" value="PBP2_Bug_TTT"/>
    <property type="match status" value="1"/>
</dbReference>
<evidence type="ECO:0000313" key="3">
    <source>
        <dbReference type="EMBL" id="RXN87837.1"/>
    </source>
</evidence>
<organism evidence="3 4">
    <name type="scientific">Achromobacter aloeverae</name>
    <dbReference type="NCBI Taxonomy" id="1750518"/>
    <lineage>
        <taxon>Bacteria</taxon>
        <taxon>Pseudomonadati</taxon>
        <taxon>Pseudomonadota</taxon>
        <taxon>Betaproteobacteria</taxon>
        <taxon>Burkholderiales</taxon>
        <taxon>Alcaligenaceae</taxon>
        <taxon>Achromobacter</taxon>
    </lineage>
</organism>